<dbReference type="InterPro" id="IPR023209">
    <property type="entry name" value="DAO"/>
</dbReference>
<dbReference type="InterPro" id="IPR006181">
    <property type="entry name" value="D-amino_acid_oxidase_CS"/>
</dbReference>
<dbReference type="AlphaFoldDB" id="A0A919VVA5"/>
<dbReference type="Proteomes" id="UP000681340">
    <property type="component" value="Unassembled WGS sequence"/>
</dbReference>
<comment type="caution">
    <text evidence="11">The sequence shown here is derived from an EMBL/GenBank/DDBJ whole genome shotgun (WGS) entry which is preliminary data.</text>
</comment>
<feature type="binding site" evidence="9">
    <location>
        <begin position="43"/>
        <end position="44"/>
    </location>
    <ligand>
        <name>FAD</name>
        <dbReference type="ChEBI" id="CHEBI:57692"/>
    </ligand>
</feature>
<dbReference type="GO" id="GO:0003884">
    <property type="term" value="F:D-amino-acid oxidase activity"/>
    <property type="evidence" value="ECO:0007669"/>
    <property type="project" value="UniProtKB-EC"/>
</dbReference>
<sequence>MTSARPDVLTIGAGVSGLTTAVRLAEAGIRVHVRALRRPEQTTSAAAGAIWDPIYANHPLVLSWSTRSYDVFRAMVRAGRPEVRLVPGVEASRRRIPSPAWAHDLPGFRECAAAELPDGFASGWRYTAPIIDMPPYLAYLERRLVAAGGTLELGHVSSLDGDLAPVVVNCSGVGARELVPDPEVEPIRGQLVAVRNPGVDEFFAEHTEELEEMTYLLPQGDVLLLGGNADKGQSDPEPDAEVAAGIIARCAGIVPAIAAAPVLGHRTGIRPQRPEIRLEHVNLGGRHVVHNYGHSGAGVSLSWGCADSVLEIVRELL</sequence>
<keyword evidence="12" id="KW-1185">Reference proteome</keyword>
<evidence type="ECO:0000256" key="5">
    <source>
        <dbReference type="ARBA" id="ARBA00023002"/>
    </source>
</evidence>
<evidence type="ECO:0000256" key="8">
    <source>
        <dbReference type="ARBA" id="ARBA00049547"/>
    </source>
</evidence>
<feature type="binding site" evidence="9">
    <location>
        <position position="270"/>
    </location>
    <ligand>
        <name>D-dopa</name>
        <dbReference type="ChEBI" id="CHEBI:149689"/>
    </ligand>
</feature>
<evidence type="ECO:0000256" key="3">
    <source>
        <dbReference type="ARBA" id="ARBA00022630"/>
    </source>
</evidence>
<evidence type="ECO:0000256" key="7">
    <source>
        <dbReference type="ARBA" id="ARBA00039751"/>
    </source>
</evidence>
<feature type="binding site" evidence="9">
    <location>
        <position position="296"/>
    </location>
    <ligand>
        <name>D-dopa</name>
        <dbReference type="ChEBI" id="CHEBI:149689"/>
    </ligand>
</feature>
<dbReference type="PANTHER" id="PTHR11530:SF11">
    <property type="entry name" value="D-ASPARTATE OXIDASE"/>
    <property type="match status" value="1"/>
</dbReference>
<keyword evidence="5" id="KW-0560">Oxidoreductase</keyword>
<evidence type="ECO:0000256" key="2">
    <source>
        <dbReference type="ARBA" id="ARBA00006730"/>
    </source>
</evidence>
<dbReference type="PIRSF" id="PIRSF000189">
    <property type="entry name" value="D-aa_oxidase"/>
    <property type="match status" value="1"/>
</dbReference>
<dbReference type="PANTHER" id="PTHR11530">
    <property type="entry name" value="D-AMINO ACID OXIDASE"/>
    <property type="match status" value="1"/>
</dbReference>
<dbReference type="Pfam" id="PF01266">
    <property type="entry name" value="DAO"/>
    <property type="match status" value="1"/>
</dbReference>
<name>A0A919VVA5_9ACTN</name>
<evidence type="ECO:0000313" key="12">
    <source>
        <dbReference type="Proteomes" id="UP000681340"/>
    </source>
</evidence>
<dbReference type="EC" id="1.4.3.3" evidence="6"/>
<dbReference type="Gene3D" id="3.30.9.10">
    <property type="entry name" value="D-Amino Acid Oxidase, subunit A, domain 2"/>
    <property type="match status" value="1"/>
</dbReference>
<feature type="binding site" evidence="9">
    <location>
        <position position="156"/>
    </location>
    <ligand>
        <name>FAD</name>
        <dbReference type="ChEBI" id="CHEBI:57692"/>
    </ligand>
</feature>
<gene>
    <name evidence="11" type="ORF">Aau02nite_74450</name>
</gene>
<reference evidence="11" key="1">
    <citation type="submission" date="2021-03" db="EMBL/GenBank/DDBJ databases">
        <title>Whole genome shotgun sequence of Actinoplanes auranticolor NBRC 12245.</title>
        <authorList>
            <person name="Komaki H."/>
            <person name="Tamura T."/>
        </authorList>
    </citation>
    <scope>NUCLEOTIDE SEQUENCE</scope>
    <source>
        <strain evidence="11">NBRC 12245</strain>
    </source>
</reference>
<keyword evidence="4 9" id="KW-0274">FAD</keyword>
<dbReference type="Gene3D" id="3.40.50.720">
    <property type="entry name" value="NAD(P)-binding Rossmann-like Domain"/>
    <property type="match status" value="1"/>
</dbReference>
<comment type="similarity">
    <text evidence="2">Belongs to the DAMOX/DASOX family.</text>
</comment>
<dbReference type="EMBL" id="BOQL01000066">
    <property type="protein sequence ID" value="GIM77142.1"/>
    <property type="molecule type" value="Genomic_DNA"/>
</dbReference>
<dbReference type="GO" id="GO:0019478">
    <property type="term" value="P:D-amino acid catabolic process"/>
    <property type="evidence" value="ECO:0007669"/>
    <property type="project" value="TreeGrafter"/>
</dbReference>
<dbReference type="SUPFAM" id="SSF54373">
    <property type="entry name" value="FAD-linked reductases, C-terminal domain"/>
    <property type="match status" value="1"/>
</dbReference>
<feature type="domain" description="FAD dependent oxidoreductase" evidence="10">
    <location>
        <begin position="7"/>
        <end position="307"/>
    </location>
</feature>
<dbReference type="GO" id="GO:0005737">
    <property type="term" value="C:cytoplasm"/>
    <property type="evidence" value="ECO:0007669"/>
    <property type="project" value="TreeGrafter"/>
</dbReference>
<dbReference type="SUPFAM" id="SSF51971">
    <property type="entry name" value="Nucleotide-binding domain"/>
    <property type="match status" value="1"/>
</dbReference>
<comment type="cofactor">
    <cofactor evidence="1 9">
        <name>FAD</name>
        <dbReference type="ChEBI" id="CHEBI:57692"/>
    </cofactor>
</comment>
<dbReference type="RefSeq" id="WP_212993279.1">
    <property type="nucleotide sequence ID" value="NZ_BAABEA010000047.1"/>
</dbReference>
<accession>A0A919VVA5</accession>
<evidence type="ECO:0000313" key="11">
    <source>
        <dbReference type="EMBL" id="GIM77142.1"/>
    </source>
</evidence>
<evidence type="ECO:0000256" key="4">
    <source>
        <dbReference type="ARBA" id="ARBA00022827"/>
    </source>
</evidence>
<evidence type="ECO:0000256" key="1">
    <source>
        <dbReference type="ARBA" id="ARBA00001974"/>
    </source>
</evidence>
<feature type="binding site" evidence="9">
    <location>
        <position position="206"/>
    </location>
    <ligand>
        <name>D-dopa</name>
        <dbReference type="ChEBI" id="CHEBI:149689"/>
    </ligand>
</feature>
<evidence type="ECO:0000256" key="9">
    <source>
        <dbReference type="PIRSR" id="PIRSR000189-1"/>
    </source>
</evidence>
<keyword evidence="3" id="KW-0285">Flavoprotein</keyword>
<feature type="binding site" evidence="9">
    <location>
        <position position="215"/>
    </location>
    <ligand>
        <name>D-dopa</name>
        <dbReference type="ChEBI" id="CHEBI:149689"/>
    </ligand>
</feature>
<dbReference type="InterPro" id="IPR006076">
    <property type="entry name" value="FAD-dep_OxRdtase"/>
</dbReference>
<comment type="catalytic activity">
    <reaction evidence="8">
        <text>a D-alpha-amino acid + O2 + H2O = a 2-oxocarboxylate + H2O2 + NH4(+)</text>
        <dbReference type="Rhea" id="RHEA:21816"/>
        <dbReference type="ChEBI" id="CHEBI:15377"/>
        <dbReference type="ChEBI" id="CHEBI:15379"/>
        <dbReference type="ChEBI" id="CHEBI:16240"/>
        <dbReference type="ChEBI" id="CHEBI:28938"/>
        <dbReference type="ChEBI" id="CHEBI:35179"/>
        <dbReference type="ChEBI" id="CHEBI:59871"/>
        <dbReference type="EC" id="1.4.3.3"/>
    </reaction>
    <physiologicalReaction direction="left-to-right" evidence="8">
        <dbReference type="Rhea" id="RHEA:21817"/>
    </physiologicalReaction>
</comment>
<dbReference type="PROSITE" id="PS00677">
    <property type="entry name" value="DAO"/>
    <property type="match status" value="1"/>
</dbReference>
<dbReference type="GO" id="GO:0071949">
    <property type="term" value="F:FAD binding"/>
    <property type="evidence" value="ECO:0007669"/>
    <property type="project" value="InterPro"/>
</dbReference>
<proteinExistence type="inferred from homology"/>
<protein>
    <recommendedName>
        <fullName evidence="7">D-amino-acid oxidase</fullName>
        <ecNumber evidence="6">1.4.3.3</ecNumber>
    </recommendedName>
</protein>
<evidence type="ECO:0000259" key="10">
    <source>
        <dbReference type="Pfam" id="PF01266"/>
    </source>
</evidence>
<organism evidence="11 12">
    <name type="scientific">Actinoplanes auranticolor</name>
    <dbReference type="NCBI Taxonomy" id="47988"/>
    <lineage>
        <taxon>Bacteria</taxon>
        <taxon>Bacillati</taxon>
        <taxon>Actinomycetota</taxon>
        <taxon>Actinomycetes</taxon>
        <taxon>Micromonosporales</taxon>
        <taxon>Micromonosporaceae</taxon>
        <taxon>Actinoplanes</taxon>
    </lineage>
</organism>
<evidence type="ECO:0000256" key="6">
    <source>
        <dbReference type="ARBA" id="ARBA00039101"/>
    </source>
</evidence>